<dbReference type="EMBL" id="BTGU01009693">
    <property type="protein sequence ID" value="GMN27266.1"/>
    <property type="molecule type" value="Genomic_DNA"/>
</dbReference>
<dbReference type="EMBL" id="BTGU01009691">
    <property type="protein sequence ID" value="GMN27236.1"/>
    <property type="molecule type" value="Genomic_DNA"/>
</dbReference>
<protein>
    <submittedName>
        <fullName evidence="1">Uncharacterized protein</fullName>
    </submittedName>
</protein>
<reference evidence="1" key="1">
    <citation type="submission" date="2023-07" db="EMBL/GenBank/DDBJ databases">
        <title>draft genome sequence of fig (Ficus carica).</title>
        <authorList>
            <person name="Takahashi T."/>
            <person name="Nishimura K."/>
        </authorList>
    </citation>
    <scope>NUCLEOTIDE SEQUENCE</scope>
</reference>
<gene>
    <name evidence="1" type="ORF">TIFTF001_051578</name>
    <name evidence="2" type="ORF">TIFTF001_051581</name>
</gene>
<evidence type="ECO:0000313" key="3">
    <source>
        <dbReference type="Proteomes" id="UP001187192"/>
    </source>
</evidence>
<name>A0AA88CRI3_FICCA</name>
<dbReference type="Proteomes" id="UP001187192">
    <property type="component" value="Unassembled WGS sequence"/>
</dbReference>
<organism evidence="1 3">
    <name type="scientific">Ficus carica</name>
    <name type="common">Common fig</name>
    <dbReference type="NCBI Taxonomy" id="3494"/>
    <lineage>
        <taxon>Eukaryota</taxon>
        <taxon>Viridiplantae</taxon>
        <taxon>Streptophyta</taxon>
        <taxon>Embryophyta</taxon>
        <taxon>Tracheophyta</taxon>
        <taxon>Spermatophyta</taxon>
        <taxon>Magnoliopsida</taxon>
        <taxon>eudicotyledons</taxon>
        <taxon>Gunneridae</taxon>
        <taxon>Pentapetalae</taxon>
        <taxon>rosids</taxon>
        <taxon>fabids</taxon>
        <taxon>Rosales</taxon>
        <taxon>Moraceae</taxon>
        <taxon>Ficeae</taxon>
        <taxon>Ficus</taxon>
    </lineage>
</organism>
<proteinExistence type="predicted"/>
<sequence length="62" mass="6938">MSLLMGSILVVIIETSKENIAFLMSKTPCQMRGNNSLNSLREDANNRYAWTPLLSDVPHNDS</sequence>
<accession>A0AA88CRI3</accession>
<evidence type="ECO:0000313" key="1">
    <source>
        <dbReference type="EMBL" id="GMN27236.1"/>
    </source>
</evidence>
<comment type="caution">
    <text evidence="1">The sequence shown here is derived from an EMBL/GenBank/DDBJ whole genome shotgun (WGS) entry which is preliminary data.</text>
</comment>
<keyword evidence="3" id="KW-1185">Reference proteome</keyword>
<dbReference type="AlphaFoldDB" id="A0AA88CRI3"/>
<evidence type="ECO:0000313" key="2">
    <source>
        <dbReference type="EMBL" id="GMN27266.1"/>
    </source>
</evidence>